<protein>
    <submittedName>
        <fullName evidence="3">Tyrosyl-tRNA synthetase</fullName>
    </submittedName>
</protein>
<reference evidence="3" key="1">
    <citation type="submission" date="2022-04" db="EMBL/GenBank/DDBJ databases">
        <title>Roseibium sp. CAU 1639 isolated from mud.</title>
        <authorList>
            <person name="Kim W."/>
        </authorList>
    </citation>
    <scope>NUCLEOTIDE SEQUENCE</scope>
    <source>
        <strain evidence="3">CAU 1639</strain>
    </source>
</reference>
<feature type="chain" id="PRO_5045799956" evidence="2">
    <location>
        <begin position="19"/>
        <end position="91"/>
    </location>
</feature>
<accession>A0ABT0GQ24</accession>
<dbReference type="EMBL" id="JALNMJ010000002">
    <property type="protein sequence ID" value="MCK7611202.1"/>
    <property type="molecule type" value="Genomic_DNA"/>
</dbReference>
<dbReference type="Proteomes" id="UP001431221">
    <property type="component" value="Unassembled WGS sequence"/>
</dbReference>
<proteinExistence type="predicted"/>
<organism evidence="3 4">
    <name type="scientific">Roseibium sediminicola</name>
    <dbReference type="NCBI Taxonomy" id="2933272"/>
    <lineage>
        <taxon>Bacteria</taxon>
        <taxon>Pseudomonadati</taxon>
        <taxon>Pseudomonadota</taxon>
        <taxon>Alphaproteobacteria</taxon>
        <taxon>Hyphomicrobiales</taxon>
        <taxon>Stappiaceae</taxon>
        <taxon>Roseibium</taxon>
    </lineage>
</organism>
<sequence length="91" mass="9867">MFRKFAIAAVTLATVATAAVTVTPNEAHAKNRNRAGAVAAGAIIGLAAGAIIANQARPRYYAPVRCSYRPVTRWDPYYGRYVVVAHQRVCY</sequence>
<evidence type="ECO:0000256" key="1">
    <source>
        <dbReference type="SAM" id="Phobius"/>
    </source>
</evidence>
<evidence type="ECO:0000256" key="2">
    <source>
        <dbReference type="SAM" id="SignalP"/>
    </source>
</evidence>
<keyword evidence="1" id="KW-1133">Transmembrane helix</keyword>
<keyword evidence="4" id="KW-1185">Reference proteome</keyword>
<feature type="transmembrane region" description="Helical" evidence="1">
    <location>
        <begin position="34"/>
        <end position="53"/>
    </location>
</feature>
<keyword evidence="2" id="KW-0732">Signal</keyword>
<name>A0ABT0GQ24_9HYPH</name>
<dbReference type="RefSeq" id="WP_248150719.1">
    <property type="nucleotide sequence ID" value="NZ_JALNMJ010000002.1"/>
</dbReference>
<keyword evidence="1" id="KW-0472">Membrane</keyword>
<comment type="caution">
    <text evidence="3">The sequence shown here is derived from an EMBL/GenBank/DDBJ whole genome shotgun (WGS) entry which is preliminary data.</text>
</comment>
<evidence type="ECO:0000313" key="4">
    <source>
        <dbReference type="Proteomes" id="UP001431221"/>
    </source>
</evidence>
<keyword evidence="1" id="KW-0812">Transmembrane</keyword>
<evidence type="ECO:0000313" key="3">
    <source>
        <dbReference type="EMBL" id="MCK7611202.1"/>
    </source>
</evidence>
<gene>
    <name evidence="3" type="ORF">M0H32_03420</name>
</gene>
<feature type="signal peptide" evidence="2">
    <location>
        <begin position="1"/>
        <end position="18"/>
    </location>
</feature>